<evidence type="ECO:0000256" key="4">
    <source>
        <dbReference type="ARBA" id="ARBA00004906"/>
    </source>
</evidence>
<evidence type="ECO:0000256" key="8">
    <source>
        <dbReference type="ARBA" id="ARBA00022448"/>
    </source>
</evidence>
<dbReference type="SMART" id="SM00184">
    <property type="entry name" value="RING"/>
    <property type="match status" value="1"/>
</dbReference>
<dbReference type="GO" id="GO:0061630">
    <property type="term" value="F:ubiquitin protein ligase activity"/>
    <property type="evidence" value="ECO:0007669"/>
    <property type="project" value="UniProtKB-EC"/>
</dbReference>
<feature type="domain" description="T-SNARE coiled-coil homology" evidence="26">
    <location>
        <begin position="273"/>
        <end position="335"/>
    </location>
</feature>
<dbReference type="PROSITE" id="PS50089">
    <property type="entry name" value="ZF_RING_2"/>
    <property type="match status" value="1"/>
</dbReference>
<feature type="transmembrane region" description="Helical" evidence="24">
    <location>
        <begin position="494"/>
        <end position="518"/>
    </location>
</feature>
<dbReference type="GO" id="GO:0005789">
    <property type="term" value="C:endoplasmic reticulum membrane"/>
    <property type="evidence" value="ECO:0007669"/>
    <property type="project" value="UniProtKB-SubCell"/>
</dbReference>
<evidence type="ECO:0000256" key="14">
    <source>
        <dbReference type="ARBA" id="ARBA00022786"/>
    </source>
</evidence>
<evidence type="ECO:0000256" key="18">
    <source>
        <dbReference type="ARBA" id="ARBA00023136"/>
    </source>
</evidence>
<feature type="region of interest" description="Disordered" evidence="23">
    <location>
        <begin position="925"/>
        <end position="986"/>
    </location>
</feature>
<feature type="compositionally biased region" description="Low complexity" evidence="23">
    <location>
        <begin position="776"/>
        <end position="796"/>
    </location>
</feature>
<evidence type="ECO:0000256" key="6">
    <source>
        <dbReference type="ARBA" id="ARBA00010089"/>
    </source>
</evidence>
<dbReference type="GO" id="GO:0043161">
    <property type="term" value="P:proteasome-mediated ubiquitin-dependent protein catabolic process"/>
    <property type="evidence" value="ECO:0007669"/>
    <property type="project" value="TreeGrafter"/>
</dbReference>
<evidence type="ECO:0000256" key="10">
    <source>
        <dbReference type="ARBA" id="ARBA00022692"/>
    </source>
</evidence>
<evidence type="ECO:0000256" key="1">
    <source>
        <dbReference type="ARBA" id="ARBA00000900"/>
    </source>
</evidence>
<feature type="transmembrane region" description="Helical" evidence="24">
    <location>
        <begin position="465"/>
        <end position="482"/>
    </location>
</feature>
<evidence type="ECO:0000256" key="15">
    <source>
        <dbReference type="ARBA" id="ARBA00022824"/>
    </source>
</evidence>
<evidence type="ECO:0000256" key="17">
    <source>
        <dbReference type="ARBA" id="ARBA00022989"/>
    </source>
</evidence>
<organism evidence="27 28">
    <name type="scientific">Meloidogyne javanica</name>
    <name type="common">Root-knot nematode worm</name>
    <dbReference type="NCBI Taxonomy" id="6303"/>
    <lineage>
        <taxon>Eukaryota</taxon>
        <taxon>Metazoa</taxon>
        <taxon>Ecdysozoa</taxon>
        <taxon>Nematoda</taxon>
        <taxon>Chromadorea</taxon>
        <taxon>Rhabditida</taxon>
        <taxon>Tylenchina</taxon>
        <taxon>Tylenchomorpha</taxon>
        <taxon>Tylenchoidea</taxon>
        <taxon>Meloidogynidae</taxon>
        <taxon>Meloidogyninae</taxon>
        <taxon>Meloidogyne</taxon>
        <taxon>Meloidogyne incognita group</taxon>
    </lineage>
</organism>
<keyword evidence="12 22" id="KW-0863">Zinc-finger</keyword>
<evidence type="ECO:0000256" key="21">
    <source>
        <dbReference type="ARBA" id="ARBA00078468"/>
    </source>
</evidence>
<dbReference type="CDD" id="cd16479">
    <property type="entry name" value="RING-H2_synoviolin"/>
    <property type="match status" value="1"/>
</dbReference>
<evidence type="ECO:0000259" key="25">
    <source>
        <dbReference type="PROSITE" id="PS50089"/>
    </source>
</evidence>
<keyword evidence="27" id="KW-1185">Reference proteome</keyword>
<dbReference type="GO" id="GO:0006836">
    <property type="term" value="P:neurotransmitter transport"/>
    <property type="evidence" value="ECO:0007669"/>
    <property type="project" value="UniProtKB-KW"/>
</dbReference>
<dbReference type="SUPFAM" id="SSF57850">
    <property type="entry name" value="RING/U-box"/>
    <property type="match status" value="1"/>
</dbReference>
<dbReference type="PANTHER" id="PTHR22763">
    <property type="entry name" value="RING ZINC FINGER PROTEIN"/>
    <property type="match status" value="1"/>
</dbReference>
<evidence type="ECO:0000256" key="2">
    <source>
        <dbReference type="ARBA" id="ARBA00004211"/>
    </source>
</evidence>
<dbReference type="GO" id="GO:0008270">
    <property type="term" value="F:zinc ion binding"/>
    <property type="evidence" value="ECO:0007669"/>
    <property type="project" value="UniProtKB-KW"/>
</dbReference>
<keyword evidence="15" id="KW-0256">Endoplasmic reticulum</keyword>
<evidence type="ECO:0000256" key="3">
    <source>
        <dbReference type="ARBA" id="ARBA00004477"/>
    </source>
</evidence>
<sequence length="986" mass="111001">MSELPSSIQSFAGQITNDFSTEKRISPFNNTSEYKDSEDILNFPIDMPFHDRTVEFRTVAKSCQFRHQPNGNILEAKGEREKMLQSSIHFNQLAKRIGRDLSMTCAKMEKLSQLAKNKSLFDDRASEIEELSQTIKQDITGLNKQIANLQQVALQRSGSKSNSSKNEQQGQNHSKLVVVGLQSKLASISKTFKNVLEIRTENLKLKRARREKFSQSAAIPSNLPPSAINGNMGSLLLYDDMAASSGSSSFTLDMDRLEQHRIQDQVALIDETDTYHRSRYSAMEGIESSIAELGTIFRQLASLVSEQGEMITRIDSNVEDTALNVEAAHYELLKYFNNISRNRWLILKVFGDKSCLNRLKMVRVTASFVVLGSFISTVLAVMNAFFLKKQFYPSVVYLTKSSTSMTVLYFQAAVFSYLIFSVIRWIFFGQLRPAEVERAQERVWHAIMETCLAFTVFRDDFSPKFVVQFVVLFFVKAFHWLSEDRVDYMERSPIITLLFHARILGIISLLGAIDSYFISHAFFTTLMRGASAQIVFGFEYAVLLTMVAHITINYLLHLHDLRSPHPWEMKAVYMLYVELFTSFLRCVLYLAFAVVMMKIHTFPLFAIRPFYLTVKSFRKAVNDVILSRRAINAMNNLFPLATAQDLAENDNTCIICREEMTVESGVKKLPCNHIFHPNCLRSWFQRQQTCPTCRTDVLAATRRSAGLLPGQQPQQQPGVMNGMPPNMFQAPFHFQFQFGGPQQQRPQQHPPPFVQHQQLPPFMPFGFPIFPPQLFPPMQQQQQQQQHPVQQQAETQGNGTAGGRSVPGTSNGPTSSSASISQQNDANSQQLPHSSGTSSQQNNQQSQPTPPFLNPFMMPPFPFLPPLQPFPQPPTLSGLNDVELAAMEGTERRAVEARIQTLRNIQVLLDAAMLQFQQYLTAFSTSGANPIPTTDNGTSTNGESSSNDVGCANECPSSSLGNEKIGETSQTKEETTITPEALNQEL</sequence>
<dbReference type="InterPro" id="IPR006012">
    <property type="entry name" value="Syntaxin/epimorphin_CS"/>
</dbReference>
<evidence type="ECO:0000256" key="23">
    <source>
        <dbReference type="SAM" id="MobiDB-lite"/>
    </source>
</evidence>
<evidence type="ECO:0000313" key="28">
    <source>
        <dbReference type="WBParaSite" id="scaffold1014_cov249.g2228"/>
    </source>
</evidence>
<dbReference type="GO" id="GO:0006886">
    <property type="term" value="P:intracellular protein transport"/>
    <property type="evidence" value="ECO:0007669"/>
    <property type="project" value="InterPro"/>
</dbReference>
<evidence type="ECO:0000256" key="16">
    <source>
        <dbReference type="ARBA" id="ARBA00022833"/>
    </source>
</evidence>
<evidence type="ECO:0000256" key="19">
    <source>
        <dbReference type="ARBA" id="ARBA00070586"/>
    </source>
</evidence>
<keyword evidence="9" id="KW-0808">Transferase</keyword>
<keyword evidence="10 24" id="KW-0812">Transmembrane</keyword>
<dbReference type="Gene3D" id="3.30.40.10">
    <property type="entry name" value="Zinc/RING finger domain, C3HC4 (zinc finger)"/>
    <property type="match status" value="1"/>
</dbReference>
<dbReference type="Pfam" id="PF05739">
    <property type="entry name" value="SNARE"/>
    <property type="match status" value="1"/>
</dbReference>
<comment type="similarity">
    <text evidence="6">Belongs to the HRD1 family.</text>
</comment>
<evidence type="ECO:0000256" key="12">
    <source>
        <dbReference type="ARBA" id="ARBA00022771"/>
    </source>
</evidence>
<evidence type="ECO:0000256" key="11">
    <source>
        <dbReference type="ARBA" id="ARBA00022723"/>
    </source>
</evidence>
<evidence type="ECO:0000256" key="7">
    <source>
        <dbReference type="ARBA" id="ARBA00012483"/>
    </source>
</evidence>
<dbReference type="InterPro" id="IPR050731">
    <property type="entry name" value="HRD1_E3_ubiq-ligases"/>
</dbReference>
<keyword evidence="17 24" id="KW-1133">Transmembrane helix</keyword>
<feature type="region of interest" description="Disordered" evidence="23">
    <location>
        <begin position="738"/>
        <end position="859"/>
    </location>
</feature>
<reference evidence="28" key="1">
    <citation type="submission" date="2022-11" db="UniProtKB">
        <authorList>
            <consortium name="WormBaseParasite"/>
        </authorList>
    </citation>
    <scope>IDENTIFICATION</scope>
</reference>
<comment type="similarity">
    <text evidence="5">Belongs to the syntaxin family.</text>
</comment>
<keyword evidence="16" id="KW-0862">Zinc</keyword>
<dbReference type="InterPro" id="IPR010989">
    <property type="entry name" value="SNARE"/>
</dbReference>
<feature type="compositionally biased region" description="Polar residues" evidence="23">
    <location>
        <begin position="807"/>
        <end position="833"/>
    </location>
</feature>
<evidence type="ECO:0000256" key="24">
    <source>
        <dbReference type="SAM" id="Phobius"/>
    </source>
</evidence>
<dbReference type="Gene3D" id="1.20.58.70">
    <property type="match status" value="1"/>
</dbReference>
<feature type="compositionally biased region" description="Basic and acidic residues" evidence="23">
    <location>
        <begin position="964"/>
        <end position="975"/>
    </location>
</feature>
<dbReference type="Pfam" id="PF25563">
    <property type="entry name" value="TPR_SYVN1_N"/>
    <property type="match status" value="1"/>
</dbReference>
<feature type="compositionally biased region" description="Low complexity" evidence="23">
    <location>
        <begin position="738"/>
        <end position="747"/>
    </location>
</feature>
<comment type="subcellular location">
    <subcellularLocation>
        <location evidence="3">Endoplasmic reticulum membrane</location>
        <topology evidence="3">Multi-pass membrane protein</topology>
    </subcellularLocation>
    <subcellularLocation>
        <location evidence="2">Membrane</location>
        <topology evidence="2">Single-pass type IV membrane protein</topology>
    </subcellularLocation>
</comment>
<dbReference type="AlphaFoldDB" id="A0A915LCC4"/>
<keyword evidence="14" id="KW-0833">Ubl conjugation pathway</keyword>
<feature type="transmembrane region" description="Helical" evidence="24">
    <location>
        <begin position="407"/>
        <end position="427"/>
    </location>
</feature>
<dbReference type="GO" id="GO:0036503">
    <property type="term" value="P:ERAD pathway"/>
    <property type="evidence" value="ECO:0007669"/>
    <property type="project" value="TreeGrafter"/>
</dbReference>
<dbReference type="EC" id="2.3.2.27" evidence="7"/>
<comment type="catalytic activity">
    <reaction evidence="1">
        <text>S-ubiquitinyl-[E2 ubiquitin-conjugating enzyme]-L-cysteine + [acceptor protein]-L-lysine = [E2 ubiquitin-conjugating enzyme]-L-cysteine + N(6)-ubiquitinyl-[acceptor protein]-L-lysine.</text>
        <dbReference type="EC" id="2.3.2.27"/>
    </reaction>
</comment>
<keyword evidence="18 24" id="KW-0472">Membrane</keyword>
<dbReference type="Pfam" id="PF13639">
    <property type="entry name" value="zf-RING_2"/>
    <property type="match status" value="1"/>
</dbReference>
<dbReference type="Proteomes" id="UP000887561">
    <property type="component" value="Unplaced"/>
</dbReference>
<dbReference type="InterPro" id="IPR057992">
    <property type="entry name" value="TPR_SYVN1_N"/>
</dbReference>
<evidence type="ECO:0000256" key="9">
    <source>
        <dbReference type="ARBA" id="ARBA00022679"/>
    </source>
</evidence>
<proteinExistence type="inferred from homology"/>
<feature type="domain" description="RING-type" evidence="25">
    <location>
        <begin position="653"/>
        <end position="694"/>
    </location>
</feature>
<evidence type="ECO:0000256" key="20">
    <source>
        <dbReference type="ARBA" id="ARBA00075113"/>
    </source>
</evidence>
<evidence type="ECO:0000313" key="27">
    <source>
        <dbReference type="Proteomes" id="UP000887561"/>
    </source>
</evidence>
<dbReference type="InterPro" id="IPR058051">
    <property type="entry name" value="Znf_RING_synoviolin"/>
</dbReference>
<dbReference type="InterPro" id="IPR001841">
    <property type="entry name" value="Znf_RING"/>
</dbReference>
<dbReference type="WBParaSite" id="scaffold1014_cov249.g2228">
    <property type="protein sequence ID" value="scaffold1014_cov249.g2228"/>
    <property type="gene ID" value="scaffold1014_cov249.g2228"/>
</dbReference>
<feature type="transmembrane region" description="Helical" evidence="24">
    <location>
        <begin position="573"/>
        <end position="597"/>
    </location>
</feature>
<feature type="transmembrane region" description="Helical" evidence="24">
    <location>
        <begin position="364"/>
        <end position="386"/>
    </location>
</feature>
<dbReference type="GO" id="GO:0016192">
    <property type="term" value="P:vesicle-mediated transport"/>
    <property type="evidence" value="ECO:0007669"/>
    <property type="project" value="InterPro"/>
</dbReference>
<evidence type="ECO:0000256" key="13">
    <source>
        <dbReference type="ARBA" id="ARBA00022775"/>
    </source>
</evidence>
<keyword evidence="11" id="KW-0479">Metal-binding</keyword>
<feature type="compositionally biased region" description="Low complexity" evidence="23">
    <location>
        <begin position="933"/>
        <end position="948"/>
    </location>
</feature>
<dbReference type="PROSITE" id="PS00914">
    <property type="entry name" value="SYNTAXIN"/>
    <property type="match status" value="1"/>
</dbReference>
<feature type="compositionally biased region" description="Pro residues" evidence="23">
    <location>
        <begin position="848"/>
        <end position="859"/>
    </location>
</feature>
<keyword evidence="13" id="KW-0532">Neurotransmitter transport</keyword>
<dbReference type="CDD" id="cd15844">
    <property type="entry name" value="SNARE_syntaxin5"/>
    <property type="match status" value="1"/>
</dbReference>
<comment type="pathway">
    <text evidence="4">Protein modification; protein ubiquitination.</text>
</comment>
<dbReference type="InterPro" id="IPR000727">
    <property type="entry name" value="T_SNARE_dom"/>
</dbReference>
<feature type="transmembrane region" description="Helical" evidence="24">
    <location>
        <begin position="530"/>
        <end position="552"/>
    </location>
</feature>
<dbReference type="GO" id="GO:0005484">
    <property type="term" value="F:SNAP receptor activity"/>
    <property type="evidence" value="ECO:0007669"/>
    <property type="project" value="InterPro"/>
</dbReference>
<accession>A0A915LCC4</accession>
<feature type="region of interest" description="Disordered" evidence="23">
    <location>
        <begin position="154"/>
        <end position="173"/>
    </location>
</feature>
<evidence type="ECO:0000259" key="26">
    <source>
        <dbReference type="PROSITE" id="PS50192"/>
    </source>
</evidence>
<evidence type="ECO:0000256" key="22">
    <source>
        <dbReference type="PROSITE-ProRule" id="PRU00175"/>
    </source>
</evidence>
<dbReference type="FunFam" id="3.30.40.10:FF:000088">
    <property type="entry name" value="E3 ubiquitin-protein ligase synoviolin"/>
    <property type="match status" value="1"/>
</dbReference>
<keyword evidence="8" id="KW-0813">Transport</keyword>
<dbReference type="PANTHER" id="PTHR22763:SF184">
    <property type="entry name" value="E3 UBIQUITIN-PROTEIN LIGASE SYNOVIOLIN"/>
    <property type="match status" value="1"/>
</dbReference>
<dbReference type="PROSITE" id="PS50192">
    <property type="entry name" value="T_SNARE"/>
    <property type="match status" value="1"/>
</dbReference>
<feature type="compositionally biased region" description="Low complexity" evidence="23">
    <location>
        <begin position="754"/>
        <end position="768"/>
    </location>
</feature>
<evidence type="ECO:0000256" key="5">
    <source>
        <dbReference type="ARBA" id="ARBA00009063"/>
    </source>
</evidence>
<protein>
    <recommendedName>
        <fullName evidence="19">E3 ubiquitin-protein ligase hrd-1</fullName>
        <ecNumber evidence="7">2.3.2.27</ecNumber>
    </recommendedName>
    <alternativeName>
        <fullName evidence="21">RING-type E3 ubiquitin transferase hrd-1</fullName>
    </alternativeName>
    <alternativeName>
        <fullName evidence="20">Suppressor/enhancer of lin-12</fullName>
    </alternativeName>
</protein>
<dbReference type="InterPro" id="IPR013083">
    <property type="entry name" value="Znf_RING/FYVE/PHD"/>
</dbReference>
<dbReference type="SMART" id="SM00397">
    <property type="entry name" value="t_SNARE"/>
    <property type="match status" value="1"/>
</dbReference>
<feature type="compositionally biased region" description="Low complexity" evidence="23">
    <location>
        <begin position="834"/>
        <end position="847"/>
    </location>
</feature>
<dbReference type="SUPFAM" id="SSF47661">
    <property type="entry name" value="t-snare proteins"/>
    <property type="match status" value="1"/>
</dbReference>
<name>A0A915LCC4_MELJA</name>